<dbReference type="GO" id="GO:0005886">
    <property type="term" value="C:plasma membrane"/>
    <property type="evidence" value="ECO:0007669"/>
    <property type="project" value="UniProtKB-SubCell"/>
</dbReference>
<feature type="transmembrane region" description="Helical" evidence="2">
    <location>
        <begin position="139"/>
        <end position="160"/>
    </location>
</feature>
<dbReference type="Proteomes" id="UP001138661">
    <property type="component" value="Unassembled WGS sequence"/>
</dbReference>
<accession>A0A9X1FT03</accession>
<keyword evidence="1" id="KW-1003">Cell membrane</keyword>
<feature type="transmembrane region" description="Helical" evidence="2">
    <location>
        <begin position="492"/>
        <end position="515"/>
    </location>
</feature>
<proteinExistence type="predicted"/>
<dbReference type="PANTHER" id="PTHR43849:SF2">
    <property type="entry name" value="BLL3936 PROTEIN"/>
    <property type="match status" value="1"/>
</dbReference>
<keyword evidence="2" id="KW-0812">Transmembrane</keyword>
<dbReference type="AlphaFoldDB" id="A0A9X1FT03"/>
<dbReference type="InterPro" id="IPR010656">
    <property type="entry name" value="DctM"/>
</dbReference>
<feature type="transmembrane region" description="Helical" evidence="2">
    <location>
        <begin position="101"/>
        <end position="119"/>
    </location>
</feature>
<reference evidence="4" key="1">
    <citation type="submission" date="2021-07" db="EMBL/GenBank/DDBJ databases">
        <title>Roseobacter insulae sp. nov., isolated from a tidal flat.</title>
        <authorList>
            <person name="Park S."/>
            <person name="Yoon J.-H."/>
        </authorList>
    </citation>
    <scope>NUCLEOTIDE SEQUENCE</scope>
    <source>
        <strain evidence="4">YSTF-M11</strain>
    </source>
</reference>
<gene>
    <name evidence="4" type="ORF">KX928_01000</name>
</gene>
<name>A0A9X1FT03_9RHOB</name>
<evidence type="ECO:0000259" key="3">
    <source>
        <dbReference type="Pfam" id="PF06808"/>
    </source>
</evidence>
<feature type="transmembrane region" description="Helical" evidence="2">
    <location>
        <begin position="369"/>
        <end position="394"/>
    </location>
</feature>
<dbReference type="PANTHER" id="PTHR43849">
    <property type="entry name" value="BLL3936 PROTEIN"/>
    <property type="match status" value="1"/>
</dbReference>
<feature type="transmembrane region" description="Helical" evidence="2">
    <location>
        <begin position="264"/>
        <end position="284"/>
    </location>
</feature>
<dbReference type="Pfam" id="PF06808">
    <property type="entry name" value="DctM"/>
    <property type="match status" value="1"/>
</dbReference>
<evidence type="ECO:0000256" key="2">
    <source>
        <dbReference type="SAM" id="Phobius"/>
    </source>
</evidence>
<evidence type="ECO:0000313" key="4">
    <source>
        <dbReference type="EMBL" id="MBW4706358.1"/>
    </source>
</evidence>
<comment type="subcellular location">
    <subcellularLocation>
        <location evidence="1">Cell inner membrane</location>
        <topology evidence="1">Multi-pass membrane protein</topology>
    </subcellularLocation>
</comment>
<evidence type="ECO:0000313" key="5">
    <source>
        <dbReference type="Proteomes" id="UP001138661"/>
    </source>
</evidence>
<feature type="transmembrane region" description="Helical" evidence="2">
    <location>
        <begin position="429"/>
        <end position="448"/>
    </location>
</feature>
<keyword evidence="2" id="KW-0472">Membrane</keyword>
<keyword evidence="1" id="KW-0813">Transport</keyword>
<evidence type="ECO:0000256" key="1">
    <source>
        <dbReference type="RuleBase" id="RU369079"/>
    </source>
</evidence>
<comment type="caution">
    <text evidence="4">The sequence shown here is derived from an EMBL/GenBank/DDBJ whole genome shotgun (WGS) entry which is preliminary data.</text>
</comment>
<dbReference type="GO" id="GO:0022857">
    <property type="term" value="F:transmembrane transporter activity"/>
    <property type="evidence" value="ECO:0007669"/>
    <property type="project" value="UniProtKB-UniRule"/>
</dbReference>
<keyword evidence="1" id="KW-0997">Cell inner membrane</keyword>
<sequence>MAIVHMSVAAFGGPAPLVFRSEHLAFAIALAFLPDVRMGRLPDRFLSLSLTVFGLCATAYIVLAADHIFQRIAYIDPLTSVQLVLGSALVLVILEATRRRVGLPLALTAATFIAYALAIGDIEYGALMEQLYLTTDGIFGIPMGVSATYVSLFIIFGVMVERSGAGRLFMDASLALVGHTSGGPAKVACVTSAFFGSVSGSAVANVMTTGAFTIPLMKRTGYRPAFSGAVEAVASTGGQFMPPIMGATAFVMAEFLGVSYLQVAAYAAVPALLYFLALFAALHFEAKRNGLSGLPRADLPQFGKVLRREGHLALPLVLLIFVLGSGYSAGLAALSGILAVVPATWLRAHTRQVFNPLSLIEALAASAKAVVPVALACACAGIVIGVVTLTGLGIEFASLVISAAGSSLMLALILTMLAGIVLGMGMPTTPAYVIQVSLLVPAVVKLGVEPAAAHLFVLYFAVLSNITPPVAMASLAASAISGARLGETSRIALKLAATAYLVPFLFALYPALLLIGEPSEIVLSTATALIGVVALAAGFTGWLINSLRLFERVIMLCASGAFLLPGVATDIIGTVVFSAFCIYQYKIRARDTSALAVPAPEKAN</sequence>
<comment type="function">
    <text evidence="1">Part of the tripartite ATP-independent periplasmic (TRAP) transport system.</text>
</comment>
<dbReference type="NCBIfam" id="TIGR02123">
    <property type="entry name" value="TRAP_fused"/>
    <property type="match status" value="1"/>
</dbReference>
<feature type="transmembrane region" description="Helical" evidence="2">
    <location>
        <begin position="521"/>
        <end position="544"/>
    </location>
</feature>
<organism evidence="4 5">
    <name type="scientific">Roseobacter insulae</name>
    <dbReference type="NCBI Taxonomy" id="2859783"/>
    <lineage>
        <taxon>Bacteria</taxon>
        <taxon>Pseudomonadati</taxon>
        <taxon>Pseudomonadota</taxon>
        <taxon>Alphaproteobacteria</taxon>
        <taxon>Rhodobacterales</taxon>
        <taxon>Roseobacteraceae</taxon>
        <taxon>Roseobacter</taxon>
    </lineage>
</organism>
<dbReference type="InterPro" id="IPR011853">
    <property type="entry name" value="TRAP_DctM-Dct_fused"/>
</dbReference>
<feature type="transmembrane region" description="Helical" evidence="2">
    <location>
        <begin position="400"/>
        <end position="422"/>
    </location>
</feature>
<feature type="domain" description="TRAP C4-dicarboxylate transport system permease DctM subunit" evidence="3">
    <location>
        <begin position="90"/>
        <end position="515"/>
    </location>
</feature>
<feature type="transmembrane region" description="Helical" evidence="2">
    <location>
        <begin position="454"/>
        <end position="480"/>
    </location>
</feature>
<feature type="transmembrane region" description="Helical" evidence="2">
    <location>
        <begin position="71"/>
        <end position="94"/>
    </location>
</feature>
<dbReference type="EMBL" id="JAHXDN010000001">
    <property type="protein sequence ID" value="MBW4706358.1"/>
    <property type="molecule type" value="Genomic_DNA"/>
</dbReference>
<feature type="transmembrane region" description="Helical" evidence="2">
    <location>
        <begin position="556"/>
        <end position="580"/>
    </location>
</feature>
<keyword evidence="5" id="KW-1185">Reference proteome</keyword>
<feature type="transmembrane region" description="Helical" evidence="2">
    <location>
        <begin position="305"/>
        <end position="323"/>
    </location>
</feature>
<feature type="transmembrane region" description="Helical" evidence="2">
    <location>
        <begin position="45"/>
        <end position="65"/>
    </location>
</feature>
<keyword evidence="2" id="KW-1133">Transmembrane helix</keyword>
<protein>
    <submittedName>
        <fullName evidence="4">TRAP transporter fused permease subunit</fullName>
    </submittedName>
</protein>